<feature type="domain" description="Thiazole synthase ThiG" evidence="2">
    <location>
        <begin position="4"/>
        <end position="40"/>
    </location>
</feature>
<dbReference type="SUPFAM" id="SSF110399">
    <property type="entry name" value="ThiG-like"/>
    <property type="match status" value="1"/>
</dbReference>
<dbReference type="Gene3D" id="3.20.20.70">
    <property type="entry name" value="Aldolase class I"/>
    <property type="match status" value="1"/>
</dbReference>
<keyword evidence="3" id="KW-0808">Transferase</keyword>
<evidence type="ECO:0000313" key="4">
    <source>
        <dbReference type="Proteomes" id="UP000275676"/>
    </source>
</evidence>
<keyword evidence="1" id="KW-0704">Schiff base</keyword>
<dbReference type="AlphaFoldDB" id="A0A3S4HJ97"/>
<name>A0A3S4HJ97_SALER</name>
<dbReference type="GO" id="GO:1990107">
    <property type="term" value="F:thiazole synthase activity"/>
    <property type="evidence" value="ECO:0007669"/>
    <property type="project" value="UniProtKB-EC"/>
</dbReference>
<sequence>MLRIADKTFDSHLFTGTGKFASAQLMVDAIRASGSQLVTLQ</sequence>
<reference evidence="3 4" key="1">
    <citation type="submission" date="2018-12" db="EMBL/GenBank/DDBJ databases">
        <authorList>
            <consortium name="Pathogen Informatics"/>
        </authorList>
    </citation>
    <scope>NUCLEOTIDE SEQUENCE [LARGE SCALE GENOMIC DNA]</scope>
    <source>
        <strain evidence="3 4">NCTC10047</strain>
    </source>
</reference>
<dbReference type="Pfam" id="PF05690">
    <property type="entry name" value="ThiG"/>
    <property type="match status" value="1"/>
</dbReference>
<dbReference type="Proteomes" id="UP000275676">
    <property type="component" value="Chromosome"/>
</dbReference>
<dbReference type="InterPro" id="IPR033983">
    <property type="entry name" value="Thiazole_synthase_ThiG"/>
</dbReference>
<dbReference type="InterPro" id="IPR013785">
    <property type="entry name" value="Aldolase_TIM"/>
</dbReference>
<evidence type="ECO:0000256" key="1">
    <source>
        <dbReference type="ARBA" id="ARBA00023270"/>
    </source>
</evidence>
<organism evidence="3 4">
    <name type="scientific">Salmonella enterica subsp. arizonae</name>
    <dbReference type="NCBI Taxonomy" id="59203"/>
    <lineage>
        <taxon>Bacteria</taxon>
        <taxon>Pseudomonadati</taxon>
        <taxon>Pseudomonadota</taxon>
        <taxon>Gammaproteobacteria</taxon>
        <taxon>Enterobacterales</taxon>
        <taxon>Enterobacteriaceae</taxon>
        <taxon>Salmonella</taxon>
    </lineage>
</organism>
<protein>
    <submittedName>
        <fullName evidence="3">Thiazole synthase</fullName>
        <ecNumber evidence="3">2.8.1.10</ecNumber>
    </submittedName>
</protein>
<evidence type="ECO:0000313" key="3">
    <source>
        <dbReference type="EMBL" id="VEA79566.1"/>
    </source>
</evidence>
<evidence type="ECO:0000259" key="2">
    <source>
        <dbReference type="Pfam" id="PF05690"/>
    </source>
</evidence>
<proteinExistence type="predicted"/>
<accession>A0A3S4HJ97</accession>
<dbReference type="EMBL" id="LR134156">
    <property type="protein sequence ID" value="VEA79566.1"/>
    <property type="molecule type" value="Genomic_DNA"/>
</dbReference>
<dbReference type="EC" id="2.8.1.10" evidence="3"/>
<gene>
    <name evidence="3" type="primary">thiG_1</name>
    <name evidence="3" type="ORF">NCTC10047_05570</name>
</gene>